<keyword evidence="6 8" id="KW-0472">Membrane</keyword>
<keyword evidence="2" id="KW-0602">Photosynthesis</keyword>
<reference evidence="9" key="2">
    <citation type="journal article" date="2022" name="Microbiol. Resour. Announc.">
        <title>Metagenome Sequencing to Explore Phylogenomics of Terrestrial Cyanobacteria.</title>
        <authorList>
            <person name="Ward R.D."/>
            <person name="Stajich J.E."/>
            <person name="Johansen J.R."/>
            <person name="Huntemann M."/>
            <person name="Clum A."/>
            <person name="Foster B."/>
            <person name="Foster B."/>
            <person name="Roux S."/>
            <person name="Palaniappan K."/>
            <person name="Varghese N."/>
            <person name="Mukherjee S."/>
            <person name="Reddy T.B.K."/>
            <person name="Daum C."/>
            <person name="Copeland A."/>
            <person name="Chen I.A."/>
            <person name="Ivanova N.N."/>
            <person name="Kyrpides N.C."/>
            <person name="Shapiro N."/>
            <person name="Eloe-Fadrosh E.A."/>
            <person name="Pietrasiak N."/>
        </authorList>
    </citation>
    <scope>NUCLEOTIDE SEQUENCE</scope>
    <source>
        <strain evidence="9">HA4357-MV3</strain>
    </source>
</reference>
<keyword evidence="5" id="KW-0793">Thylakoid</keyword>
<evidence type="ECO:0000256" key="5">
    <source>
        <dbReference type="ARBA" id="ARBA00023078"/>
    </source>
</evidence>
<evidence type="ECO:0000256" key="3">
    <source>
        <dbReference type="ARBA" id="ARBA00022692"/>
    </source>
</evidence>
<evidence type="ECO:0000256" key="2">
    <source>
        <dbReference type="ARBA" id="ARBA00022531"/>
    </source>
</evidence>
<keyword evidence="4 8" id="KW-1133">Transmembrane helix</keyword>
<evidence type="ECO:0000256" key="8">
    <source>
        <dbReference type="SAM" id="Phobius"/>
    </source>
</evidence>
<dbReference type="Proteomes" id="UP000813215">
    <property type="component" value="Unassembled WGS sequence"/>
</dbReference>
<dbReference type="AlphaFoldDB" id="A0A9E3LW46"/>
<keyword evidence="7" id="KW-0604">Photosystem II</keyword>
<evidence type="ECO:0000313" key="10">
    <source>
        <dbReference type="Proteomes" id="UP000813215"/>
    </source>
</evidence>
<comment type="caution">
    <text evidence="9">The sequence shown here is derived from an EMBL/GenBank/DDBJ whole genome shotgun (WGS) entry which is preliminary data.</text>
</comment>
<evidence type="ECO:0000313" key="9">
    <source>
        <dbReference type="EMBL" id="MBW4435238.1"/>
    </source>
</evidence>
<dbReference type="Pfam" id="PF06298">
    <property type="entry name" value="PsbY"/>
    <property type="match status" value="1"/>
</dbReference>
<dbReference type="InterPro" id="IPR009388">
    <property type="entry name" value="PSII_PsbY"/>
</dbReference>
<reference evidence="9" key="1">
    <citation type="submission" date="2021-05" db="EMBL/GenBank/DDBJ databases">
        <authorList>
            <person name="Pietrasiak N."/>
            <person name="Ward R."/>
            <person name="Stajich J.E."/>
            <person name="Kurbessoian T."/>
        </authorList>
    </citation>
    <scope>NUCLEOTIDE SEQUENCE</scope>
    <source>
        <strain evidence="9">HA4357-MV3</strain>
    </source>
</reference>
<evidence type="ECO:0000256" key="1">
    <source>
        <dbReference type="ARBA" id="ARBA00004370"/>
    </source>
</evidence>
<evidence type="ECO:0000256" key="6">
    <source>
        <dbReference type="ARBA" id="ARBA00023136"/>
    </source>
</evidence>
<name>A0A9E3LW46_9NOST</name>
<dbReference type="EMBL" id="JAHHHW010000156">
    <property type="protein sequence ID" value="MBW4435238.1"/>
    <property type="molecule type" value="Genomic_DNA"/>
</dbReference>
<proteinExistence type="predicted"/>
<evidence type="ECO:0000256" key="4">
    <source>
        <dbReference type="ARBA" id="ARBA00022989"/>
    </source>
</evidence>
<keyword evidence="3 8" id="KW-0812">Transmembrane</keyword>
<accession>A0A9E3LW46</accession>
<dbReference type="GO" id="GO:0015979">
    <property type="term" value="P:photosynthesis"/>
    <property type="evidence" value="ECO:0007669"/>
    <property type="project" value="UniProtKB-KW"/>
</dbReference>
<dbReference type="GO" id="GO:0009523">
    <property type="term" value="C:photosystem II"/>
    <property type="evidence" value="ECO:0007669"/>
    <property type="project" value="UniProtKB-KW"/>
</dbReference>
<comment type="subcellular location">
    <subcellularLocation>
        <location evidence="1">Membrane</location>
    </subcellularLocation>
</comment>
<gene>
    <name evidence="9" type="ORF">KME28_26880</name>
</gene>
<feature type="transmembrane region" description="Helical" evidence="8">
    <location>
        <begin position="12"/>
        <end position="30"/>
    </location>
</feature>
<protein>
    <submittedName>
        <fullName evidence="9">Photosystem II protein Y</fullName>
    </submittedName>
</protein>
<dbReference type="GO" id="GO:0030145">
    <property type="term" value="F:manganese ion binding"/>
    <property type="evidence" value="ECO:0007669"/>
    <property type="project" value="InterPro"/>
</dbReference>
<organism evidence="9 10">
    <name type="scientific">Pelatocladus maniniholoensis HA4357-MV3</name>
    <dbReference type="NCBI Taxonomy" id="1117104"/>
    <lineage>
        <taxon>Bacteria</taxon>
        <taxon>Bacillati</taxon>
        <taxon>Cyanobacteriota</taxon>
        <taxon>Cyanophyceae</taxon>
        <taxon>Nostocales</taxon>
        <taxon>Nostocaceae</taxon>
        <taxon>Pelatocladus</taxon>
    </lineage>
</organism>
<sequence>MFDLLSLIDLRLLVVVSPITTAIAWAMLIYPQM</sequence>
<evidence type="ECO:0000256" key="7">
    <source>
        <dbReference type="ARBA" id="ARBA00023276"/>
    </source>
</evidence>